<evidence type="ECO:0008006" key="4">
    <source>
        <dbReference type="Google" id="ProtNLM"/>
    </source>
</evidence>
<keyword evidence="3" id="KW-1185">Reference proteome</keyword>
<reference evidence="2 3" key="1">
    <citation type="journal article" date="2011" name="PLoS Pathog.">
        <title>Endophytic Life Strategies Decoded by Genome and Transcriptome Analyses of the Mutualistic Root Symbiont Piriformospora indica.</title>
        <authorList>
            <person name="Zuccaro A."/>
            <person name="Lahrmann U."/>
            <person name="Guldener U."/>
            <person name="Langen G."/>
            <person name="Pfiffi S."/>
            <person name="Biedenkopf D."/>
            <person name="Wong P."/>
            <person name="Samans B."/>
            <person name="Grimm C."/>
            <person name="Basiewicz M."/>
            <person name="Murat C."/>
            <person name="Martin F."/>
            <person name="Kogel K.H."/>
        </authorList>
    </citation>
    <scope>NUCLEOTIDE SEQUENCE [LARGE SCALE GENOMIC DNA]</scope>
    <source>
        <strain evidence="2 3">DSM 11827</strain>
    </source>
</reference>
<dbReference type="AlphaFoldDB" id="G4TVZ9"/>
<dbReference type="EMBL" id="CAFZ01000460">
    <property type="protein sequence ID" value="CCA75492.1"/>
    <property type="molecule type" value="Genomic_DNA"/>
</dbReference>
<evidence type="ECO:0000256" key="1">
    <source>
        <dbReference type="SAM" id="MobiDB-lite"/>
    </source>
</evidence>
<sequence length="224" mass="25581">MEAGDLSRIFFPRSFTIFTNLRYLNLEVYSLVYPVDPRVTPPLPRLETIIFTYSDGIQSMDDWLIACPKLTTVGLWYTYPALPTLKVLARGKIQCLEILLRIRIAPVRITAPSLAWISSCGSLRRLRISSDIFKHTSGRIPIDLEELRVEMIESPYPSVEDWRRSDSWAIDAGQRAHIIAVGYQVKIHLEYPTTSWSGATPRPENKKSSILQRMSRSGRKLLSS</sequence>
<dbReference type="InterPro" id="IPR032675">
    <property type="entry name" value="LRR_dom_sf"/>
</dbReference>
<name>G4TVZ9_SERID</name>
<organism evidence="2 3">
    <name type="scientific">Serendipita indica (strain DSM 11827)</name>
    <name type="common">Root endophyte fungus</name>
    <name type="synonym">Piriformospora indica</name>
    <dbReference type="NCBI Taxonomy" id="1109443"/>
    <lineage>
        <taxon>Eukaryota</taxon>
        <taxon>Fungi</taxon>
        <taxon>Dikarya</taxon>
        <taxon>Basidiomycota</taxon>
        <taxon>Agaricomycotina</taxon>
        <taxon>Agaricomycetes</taxon>
        <taxon>Sebacinales</taxon>
        <taxon>Serendipitaceae</taxon>
        <taxon>Serendipita</taxon>
    </lineage>
</organism>
<evidence type="ECO:0000313" key="3">
    <source>
        <dbReference type="Proteomes" id="UP000007148"/>
    </source>
</evidence>
<feature type="region of interest" description="Disordered" evidence="1">
    <location>
        <begin position="196"/>
        <end position="224"/>
    </location>
</feature>
<protein>
    <recommendedName>
        <fullName evidence="4">F-box domain-containing protein</fullName>
    </recommendedName>
</protein>
<dbReference type="Proteomes" id="UP000007148">
    <property type="component" value="Unassembled WGS sequence"/>
</dbReference>
<accession>G4TVZ9</accession>
<dbReference type="HOGENOM" id="CLU_1235451_0_0_1"/>
<evidence type="ECO:0000313" key="2">
    <source>
        <dbReference type="EMBL" id="CCA75492.1"/>
    </source>
</evidence>
<dbReference type="InParanoid" id="G4TVZ9"/>
<comment type="caution">
    <text evidence="2">The sequence shown here is derived from an EMBL/GenBank/DDBJ whole genome shotgun (WGS) entry which is preliminary data.</text>
</comment>
<proteinExistence type="predicted"/>
<dbReference type="Gene3D" id="3.80.10.10">
    <property type="entry name" value="Ribonuclease Inhibitor"/>
    <property type="match status" value="1"/>
</dbReference>
<gene>
    <name evidence="2" type="ORF">PIIN_09475</name>
</gene>
<dbReference type="SUPFAM" id="SSF52058">
    <property type="entry name" value="L domain-like"/>
    <property type="match status" value="1"/>
</dbReference>